<dbReference type="Gene3D" id="3.30.40.10">
    <property type="entry name" value="Zinc/RING finger domain, C3HC4 (zinc finger)"/>
    <property type="match status" value="1"/>
</dbReference>
<dbReference type="PROSITE" id="PS50089">
    <property type="entry name" value="ZF_RING_2"/>
    <property type="match status" value="1"/>
</dbReference>
<evidence type="ECO:0000259" key="5">
    <source>
        <dbReference type="PROSITE" id="PS50089"/>
    </source>
</evidence>
<dbReference type="PANTHER" id="PTHR45798:SF97">
    <property type="entry name" value="ALCOHOL-SENSITIVE RING FINGER PROTEIN 1"/>
    <property type="match status" value="1"/>
</dbReference>
<protein>
    <submittedName>
        <fullName evidence="7">RING-type domain-containing protein</fullName>
    </submittedName>
</protein>
<keyword evidence="3" id="KW-0862">Zinc</keyword>
<keyword evidence="2 4" id="KW-0863">Zinc-finger</keyword>
<dbReference type="GO" id="GO:0008270">
    <property type="term" value="F:zinc ion binding"/>
    <property type="evidence" value="ECO:0007669"/>
    <property type="project" value="UniProtKB-KW"/>
</dbReference>
<name>A0A914M7H8_MELIC</name>
<dbReference type="Pfam" id="PF13639">
    <property type="entry name" value="zf-RING_2"/>
    <property type="match status" value="1"/>
</dbReference>
<keyword evidence="6" id="KW-1185">Reference proteome</keyword>
<dbReference type="WBParaSite" id="Minc3s01090g20617">
    <property type="protein sequence ID" value="Minc3s01090g20617"/>
    <property type="gene ID" value="Minc3s01090g20617"/>
</dbReference>
<evidence type="ECO:0000256" key="3">
    <source>
        <dbReference type="ARBA" id="ARBA00022833"/>
    </source>
</evidence>
<dbReference type="SUPFAM" id="SSF57850">
    <property type="entry name" value="RING/U-box"/>
    <property type="match status" value="1"/>
</dbReference>
<dbReference type="Proteomes" id="UP000887563">
    <property type="component" value="Unplaced"/>
</dbReference>
<evidence type="ECO:0000256" key="1">
    <source>
        <dbReference type="ARBA" id="ARBA00022723"/>
    </source>
</evidence>
<organism evidence="6 7">
    <name type="scientific">Meloidogyne incognita</name>
    <name type="common">Southern root-knot nematode worm</name>
    <name type="synonym">Oxyuris incognita</name>
    <dbReference type="NCBI Taxonomy" id="6306"/>
    <lineage>
        <taxon>Eukaryota</taxon>
        <taxon>Metazoa</taxon>
        <taxon>Ecdysozoa</taxon>
        <taxon>Nematoda</taxon>
        <taxon>Chromadorea</taxon>
        <taxon>Rhabditida</taxon>
        <taxon>Tylenchina</taxon>
        <taxon>Tylenchomorpha</taxon>
        <taxon>Tylenchoidea</taxon>
        <taxon>Meloidogynidae</taxon>
        <taxon>Meloidogyninae</taxon>
        <taxon>Meloidogyne</taxon>
        <taxon>Meloidogyne incognita group</taxon>
    </lineage>
</organism>
<dbReference type="InterPro" id="IPR001841">
    <property type="entry name" value="Znf_RING"/>
</dbReference>
<evidence type="ECO:0000256" key="2">
    <source>
        <dbReference type="ARBA" id="ARBA00022771"/>
    </source>
</evidence>
<accession>A0A914M7H8</accession>
<proteinExistence type="predicted"/>
<dbReference type="InterPro" id="IPR013083">
    <property type="entry name" value="Znf_RING/FYVE/PHD"/>
</dbReference>
<feature type="domain" description="RING-type" evidence="5">
    <location>
        <begin position="16"/>
        <end position="72"/>
    </location>
</feature>
<evidence type="ECO:0000256" key="4">
    <source>
        <dbReference type="PROSITE-ProRule" id="PRU00175"/>
    </source>
</evidence>
<dbReference type="PANTHER" id="PTHR45798">
    <property type="entry name" value="RING-H2 FINGER PROTEIN ATL61-RELATED-RELATED"/>
    <property type="match status" value="1"/>
</dbReference>
<evidence type="ECO:0000313" key="6">
    <source>
        <dbReference type="Proteomes" id="UP000887563"/>
    </source>
</evidence>
<sequence>MALTFNEAKATNKTTCPICLKDFEEGERIEMTDCIDEKDTNKHYNHFYHRSCMVDWIKNGPYGAHKTCPTCRSELKVTHPAEAEKINENLKKLGWGFEDEIIVREN</sequence>
<dbReference type="InterPro" id="IPR052788">
    <property type="entry name" value="RING-type_E3_ligase_ATL"/>
</dbReference>
<dbReference type="AlphaFoldDB" id="A0A914M7H8"/>
<reference evidence="7" key="1">
    <citation type="submission" date="2022-11" db="UniProtKB">
        <authorList>
            <consortium name="WormBaseParasite"/>
        </authorList>
    </citation>
    <scope>IDENTIFICATION</scope>
</reference>
<keyword evidence="1" id="KW-0479">Metal-binding</keyword>
<evidence type="ECO:0000313" key="7">
    <source>
        <dbReference type="WBParaSite" id="Minc3s01090g20617"/>
    </source>
</evidence>